<dbReference type="InterPro" id="IPR001087">
    <property type="entry name" value="GDSL"/>
</dbReference>
<dbReference type="AlphaFoldDB" id="A0ABD1NZ08"/>
<dbReference type="InterPro" id="IPR036514">
    <property type="entry name" value="SGNH_hydro_sf"/>
</dbReference>
<dbReference type="PANTHER" id="PTHR45648">
    <property type="entry name" value="GDSL LIPASE/ACYLHYDROLASE FAMILY PROTEIN (AFU_ORTHOLOGUE AFUA_4G14700)"/>
    <property type="match status" value="1"/>
</dbReference>
<name>A0ABD1NZ08_9LAMI</name>
<keyword evidence="3" id="KW-0443">Lipid metabolism</keyword>
<dbReference type="InterPro" id="IPR051058">
    <property type="entry name" value="GDSL_Est/Lipase"/>
</dbReference>
<keyword evidence="3" id="KW-0442">Lipid degradation</keyword>
<evidence type="ECO:0000313" key="5">
    <source>
        <dbReference type="Proteomes" id="UP001604277"/>
    </source>
</evidence>
<keyword evidence="2" id="KW-0378">Hydrolase</keyword>
<organism evidence="4 5">
    <name type="scientific">Forsythia ovata</name>
    <dbReference type="NCBI Taxonomy" id="205694"/>
    <lineage>
        <taxon>Eukaryota</taxon>
        <taxon>Viridiplantae</taxon>
        <taxon>Streptophyta</taxon>
        <taxon>Embryophyta</taxon>
        <taxon>Tracheophyta</taxon>
        <taxon>Spermatophyta</taxon>
        <taxon>Magnoliopsida</taxon>
        <taxon>eudicotyledons</taxon>
        <taxon>Gunneridae</taxon>
        <taxon>Pentapetalae</taxon>
        <taxon>asterids</taxon>
        <taxon>lamiids</taxon>
        <taxon>Lamiales</taxon>
        <taxon>Oleaceae</taxon>
        <taxon>Forsythieae</taxon>
        <taxon>Forsythia</taxon>
    </lineage>
</organism>
<accession>A0ABD1NZ08</accession>
<dbReference type="Pfam" id="PF00657">
    <property type="entry name" value="Lipase_GDSL"/>
    <property type="match status" value="1"/>
</dbReference>
<evidence type="ECO:0000313" key="4">
    <source>
        <dbReference type="EMBL" id="KAL2456840.1"/>
    </source>
</evidence>
<proteinExistence type="inferred from homology"/>
<evidence type="ECO:0000256" key="3">
    <source>
        <dbReference type="ARBA" id="ARBA00022963"/>
    </source>
</evidence>
<dbReference type="PANTHER" id="PTHR45648:SF8">
    <property type="entry name" value="ZINC FINGER PROTEIN"/>
    <property type="match status" value="1"/>
</dbReference>
<reference evidence="5" key="1">
    <citation type="submission" date="2024-07" db="EMBL/GenBank/DDBJ databases">
        <title>Two chromosome-level genome assemblies of Korean endemic species Abeliophyllum distichum and Forsythia ovata (Oleaceae).</title>
        <authorList>
            <person name="Jang H."/>
        </authorList>
    </citation>
    <scope>NUCLEOTIDE SEQUENCE [LARGE SCALE GENOMIC DNA]</scope>
</reference>
<dbReference type="GO" id="GO:0016042">
    <property type="term" value="P:lipid catabolic process"/>
    <property type="evidence" value="ECO:0007669"/>
    <property type="project" value="UniProtKB-KW"/>
</dbReference>
<dbReference type="Gene3D" id="3.40.50.1110">
    <property type="entry name" value="SGNH hydrolase"/>
    <property type="match status" value="1"/>
</dbReference>
<evidence type="ECO:0000256" key="1">
    <source>
        <dbReference type="ARBA" id="ARBA00008668"/>
    </source>
</evidence>
<comment type="similarity">
    <text evidence="1">Belongs to the 'GDSL' lipolytic enzyme family.</text>
</comment>
<sequence>MENEEVDRGQNSMSFKEKDLFNKRQREQWTLSKDYRNKRRRELRLKKSDNQHTDNYTRYRQQLNSGRSEGIICNHSEVGNLLDTDTSDVLDNIETNIVHTGHSTMPVRDVGNNNYLSKSLARASLPWYGIDFGSGMPNGRFSNGRTVTDIIGDNMGLPRPSAFLDPSLTEDVILENGVNYALGGGGILNETGGYFIQRFCLYKQIELFQETQYLIKSKICNKEADKFFQEAQYVVALGSNDFINNYLMPVYSDSWIYPDDSFVQYLMQTLREQLSDLAIRILRAVHLEDLTRSNVYPSINLLQRHKQICILGLVQPILVLIN</sequence>
<dbReference type="GO" id="GO:0016787">
    <property type="term" value="F:hydrolase activity"/>
    <property type="evidence" value="ECO:0007669"/>
    <property type="project" value="UniProtKB-KW"/>
</dbReference>
<protein>
    <submittedName>
        <fullName evidence="4">GDSL esterase/lipase</fullName>
    </submittedName>
</protein>
<gene>
    <name evidence="4" type="ORF">Fot_56642</name>
</gene>
<keyword evidence="5" id="KW-1185">Reference proteome</keyword>
<dbReference type="Proteomes" id="UP001604277">
    <property type="component" value="Unassembled WGS sequence"/>
</dbReference>
<evidence type="ECO:0000256" key="2">
    <source>
        <dbReference type="ARBA" id="ARBA00022801"/>
    </source>
</evidence>
<comment type="caution">
    <text evidence="4">The sequence shown here is derived from an EMBL/GenBank/DDBJ whole genome shotgun (WGS) entry which is preliminary data.</text>
</comment>
<dbReference type="EMBL" id="JBFOLJ010000051">
    <property type="protein sequence ID" value="KAL2456840.1"/>
    <property type="molecule type" value="Genomic_DNA"/>
</dbReference>